<accession>A0A1M7UCY1</accession>
<dbReference type="AlphaFoldDB" id="A0A1M7UCY1"/>
<dbReference type="Proteomes" id="UP000184096">
    <property type="component" value="Chromosome I"/>
</dbReference>
<reference evidence="2" key="1">
    <citation type="submission" date="2016-11" db="EMBL/GenBank/DDBJ databases">
        <authorList>
            <person name="Varghese N."/>
            <person name="Submissions S."/>
        </authorList>
    </citation>
    <scope>NUCLEOTIDE SEQUENCE [LARGE SCALE GENOMIC DNA]</scope>
    <source>
        <strain evidence="2">GAS401</strain>
    </source>
</reference>
<keyword evidence="2" id="KW-1185">Reference proteome</keyword>
<organism evidence="1 2">
    <name type="scientific">Bradyrhizobium erythrophlei</name>
    <dbReference type="NCBI Taxonomy" id="1437360"/>
    <lineage>
        <taxon>Bacteria</taxon>
        <taxon>Pseudomonadati</taxon>
        <taxon>Pseudomonadota</taxon>
        <taxon>Alphaproteobacteria</taxon>
        <taxon>Hyphomicrobiales</taxon>
        <taxon>Nitrobacteraceae</taxon>
        <taxon>Bradyrhizobium</taxon>
    </lineage>
</organism>
<evidence type="ECO:0000313" key="1">
    <source>
        <dbReference type="EMBL" id="SHN80805.1"/>
    </source>
</evidence>
<name>A0A1M7UCY1_9BRAD</name>
<proteinExistence type="predicted"/>
<protein>
    <submittedName>
        <fullName evidence="1">Uncharacterized protein</fullName>
    </submittedName>
</protein>
<evidence type="ECO:0000313" key="2">
    <source>
        <dbReference type="Proteomes" id="UP000184096"/>
    </source>
</evidence>
<dbReference type="EMBL" id="LT670849">
    <property type="protein sequence ID" value="SHN80805.1"/>
    <property type="molecule type" value="Genomic_DNA"/>
</dbReference>
<sequence>MGRWADCGIRSLDSKMLGATRNCPSLQHLAGATVFAAFVALGASSSGAQERQDASPRSAAKHAESMAAVRLSAPPVTAVVKPVRSTTARGPYYVDFRARTAATYGHAFIWYGKTGEKEVEVAGLAPAGDELPYILGHIIFVPSETGASYGDLDEQYLTASYRVYLSEADAKRVFAYIKHLQEISPVWNAATMNCTAFLGRIASFMGMKAPFHLLLPEEYVNQLRELNDGRKTVQLEPDQG</sequence>
<gene>
    <name evidence="1" type="ORF">SAMN05444170_4511</name>
</gene>